<comment type="caution">
    <text evidence="5">The sequence shown here is derived from an EMBL/GenBank/DDBJ whole genome shotgun (WGS) entry which is preliminary data.</text>
</comment>
<keyword evidence="2" id="KW-0175">Coiled coil</keyword>
<evidence type="ECO:0000256" key="3">
    <source>
        <dbReference type="SAM" id="SignalP"/>
    </source>
</evidence>
<feature type="coiled-coil region" evidence="2">
    <location>
        <begin position="72"/>
        <end position="99"/>
    </location>
</feature>
<organism evidence="5 6">
    <name type="scientific">Deinococcus navajonensis</name>
    <dbReference type="NCBI Taxonomy" id="309884"/>
    <lineage>
        <taxon>Bacteria</taxon>
        <taxon>Thermotogati</taxon>
        <taxon>Deinococcota</taxon>
        <taxon>Deinococci</taxon>
        <taxon>Deinococcales</taxon>
        <taxon>Deinococcaceae</taxon>
        <taxon>Deinococcus</taxon>
    </lineage>
</organism>
<dbReference type="SUPFAM" id="SSF56563">
    <property type="entry name" value="Major capsid protein gp5"/>
    <property type="match status" value="1"/>
</dbReference>
<evidence type="ECO:0000256" key="2">
    <source>
        <dbReference type="SAM" id="Coils"/>
    </source>
</evidence>
<dbReference type="Gene3D" id="3.30.2320.10">
    <property type="entry name" value="hypothetical protein PF0899 domain"/>
    <property type="match status" value="1"/>
</dbReference>
<feature type="domain" description="Phage capsid-like C-terminal" evidence="4">
    <location>
        <begin position="171"/>
        <end position="416"/>
    </location>
</feature>
<feature type="signal peptide" evidence="3">
    <location>
        <begin position="1"/>
        <end position="19"/>
    </location>
</feature>
<protein>
    <submittedName>
        <fullName evidence="5">Phage major capsid protein</fullName>
    </submittedName>
</protein>
<dbReference type="Proteomes" id="UP001595998">
    <property type="component" value="Unassembled WGS sequence"/>
</dbReference>
<dbReference type="Gene3D" id="3.30.2400.10">
    <property type="entry name" value="Major capsid protein gp5"/>
    <property type="match status" value="1"/>
</dbReference>
<gene>
    <name evidence="5" type="ORF">ACFOZ9_08285</name>
</gene>
<evidence type="ECO:0000313" key="6">
    <source>
        <dbReference type="Proteomes" id="UP001595998"/>
    </source>
</evidence>
<sequence length="420" mass="46080">MKKALMITQLATLMGQAYAGPSMSGKMFGPAPTLFDDADPTAGIMAELSKIETGILAKTEKRMEEIKSGIKVKDYDSELANLEKEHTEVKKQLTDLEAKLGRLDVTTGLRQGEVKTAGQQLIESKGFDGAKQGERFLISAEVKALTSAAGSVGVLVQPQRLGMYEAPTEPHLRDLFAQGTTTSSSLVFPVRKTWTNNADMVAELGLKPESDLVFEDKTFPVRKIAHFVKLSDEILDDAAAIQSYVDAQLIEGLREKEDGQLLKGNGTGQNLTGVYTAAAAYNRGAIDPEDTLIDTFRRAMTQLRLARHTATGLVLSPADREEIDLQKGTDGHYIWVNIGTAAEPRLWGLPIRDTTALADGEWLMGNFRRGAQIFDRMDARVEMTNTDQDDFVRNRVTLRAEERLALVIYDATAFVKNAPA</sequence>
<keyword evidence="6" id="KW-1185">Reference proteome</keyword>
<dbReference type="EMBL" id="JBHSEH010000005">
    <property type="protein sequence ID" value="MFC4426211.1"/>
    <property type="molecule type" value="Genomic_DNA"/>
</dbReference>
<comment type="subcellular location">
    <subcellularLocation>
        <location evidence="1">Virion</location>
    </subcellularLocation>
</comment>
<evidence type="ECO:0000256" key="1">
    <source>
        <dbReference type="ARBA" id="ARBA00004328"/>
    </source>
</evidence>
<dbReference type="Pfam" id="PF05065">
    <property type="entry name" value="Phage_capsid"/>
    <property type="match status" value="1"/>
</dbReference>
<dbReference type="InterPro" id="IPR054612">
    <property type="entry name" value="Phage_capsid-like_C"/>
</dbReference>
<evidence type="ECO:0000313" key="5">
    <source>
        <dbReference type="EMBL" id="MFC4426211.1"/>
    </source>
</evidence>
<dbReference type="NCBIfam" id="TIGR01554">
    <property type="entry name" value="major_cap_HK97"/>
    <property type="match status" value="1"/>
</dbReference>
<name>A0ABV8XKX1_9DEIO</name>
<keyword evidence="3" id="KW-0732">Signal</keyword>
<accession>A0ABV8XKX1</accession>
<proteinExistence type="predicted"/>
<dbReference type="InterPro" id="IPR024455">
    <property type="entry name" value="Phage_capsid"/>
</dbReference>
<reference evidence="6" key="1">
    <citation type="journal article" date="2019" name="Int. J. Syst. Evol. Microbiol.">
        <title>The Global Catalogue of Microorganisms (GCM) 10K type strain sequencing project: providing services to taxonomists for standard genome sequencing and annotation.</title>
        <authorList>
            <consortium name="The Broad Institute Genomics Platform"/>
            <consortium name="The Broad Institute Genome Sequencing Center for Infectious Disease"/>
            <person name="Wu L."/>
            <person name="Ma J."/>
        </authorList>
    </citation>
    <scope>NUCLEOTIDE SEQUENCE [LARGE SCALE GENOMIC DNA]</scope>
    <source>
        <strain evidence="6">CCUG 56029</strain>
    </source>
</reference>
<evidence type="ECO:0000259" key="4">
    <source>
        <dbReference type="Pfam" id="PF05065"/>
    </source>
</evidence>
<feature type="chain" id="PRO_5045141585" evidence="3">
    <location>
        <begin position="20"/>
        <end position="420"/>
    </location>
</feature>
<dbReference type="RefSeq" id="WP_380038365.1">
    <property type="nucleotide sequence ID" value="NZ_JBHSEH010000005.1"/>
</dbReference>